<organism evidence="2">
    <name type="scientific">Timema cristinae</name>
    <name type="common">Walking stick</name>
    <dbReference type="NCBI Taxonomy" id="61476"/>
    <lineage>
        <taxon>Eukaryota</taxon>
        <taxon>Metazoa</taxon>
        <taxon>Ecdysozoa</taxon>
        <taxon>Arthropoda</taxon>
        <taxon>Hexapoda</taxon>
        <taxon>Insecta</taxon>
        <taxon>Pterygota</taxon>
        <taxon>Neoptera</taxon>
        <taxon>Polyneoptera</taxon>
        <taxon>Phasmatodea</taxon>
        <taxon>Timematodea</taxon>
        <taxon>Timematoidea</taxon>
        <taxon>Timematidae</taxon>
        <taxon>Timema</taxon>
    </lineage>
</organism>
<feature type="region of interest" description="Disordered" evidence="1">
    <location>
        <begin position="69"/>
        <end position="94"/>
    </location>
</feature>
<reference evidence="2" key="1">
    <citation type="submission" date="2020-11" db="EMBL/GenBank/DDBJ databases">
        <authorList>
            <person name="Tran Van P."/>
        </authorList>
    </citation>
    <scope>NUCLEOTIDE SEQUENCE</scope>
</reference>
<evidence type="ECO:0000256" key="1">
    <source>
        <dbReference type="SAM" id="MobiDB-lite"/>
    </source>
</evidence>
<gene>
    <name evidence="2" type="ORF">TCEB3V08_LOCUS4580</name>
</gene>
<evidence type="ECO:0000313" key="2">
    <source>
        <dbReference type="EMBL" id="CAD7398608.1"/>
    </source>
</evidence>
<proteinExistence type="predicted"/>
<dbReference type="AlphaFoldDB" id="A0A7R9CPK5"/>
<dbReference type="EMBL" id="OC317714">
    <property type="protein sequence ID" value="CAD7398608.1"/>
    <property type="molecule type" value="Genomic_DNA"/>
</dbReference>
<name>A0A7R9CPK5_TIMCR</name>
<protein>
    <submittedName>
        <fullName evidence="2">Uncharacterized protein</fullName>
    </submittedName>
</protein>
<accession>A0A7R9CPK5</accession>
<sequence length="111" mass="12862">MTYIHPRTEVKHTFHAWHTTRHTNDEHPSENRGTTTQYLAKTPISYTNKKLAFKTPVTRTLSISFHTVDEGRKMQGPGIPNSDRHPNIYTRDPSTRTSSLHIYKYDGQVNI</sequence>